<dbReference type="Proteomes" id="UP000297598">
    <property type="component" value="Unassembled WGS sequence"/>
</dbReference>
<evidence type="ECO:0000256" key="8">
    <source>
        <dbReference type="ARBA" id="ARBA00049055"/>
    </source>
</evidence>
<reference evidence="13 15" key="2">
    <citation type="submission" date="2019-04" db="EMBL/GenBank/DDBJ databases">
        <title>Genomic characterization of Staphylococcus petrasii strains.</title>
        <authorList>
            <person name="Vrbovska V."/>
            <person name="Kovarovic V."/>
            <person name="Maslanova I."/>
            <person name="Indrakova A."/>
            <person name="Petras P."/>
            <person name="Sedo O."/>
            <person name="Svec P."/>
            <person name="Fisarova L."/>
            <person name="Sedlacek I."/>
            <person name="Doskar J."/>
            <person name="Pantucek R."/>
        </authorList>
    </citation>
    <scope>NUCLEOTIDE SEQUENCE [LARGE SCALE GENOMIC DNA]</scope>
    <source>
        <strain evidence="13 15">P5404</strain>
    </source>
</reference>
<dbReference type="Gene3D" id="3.50.50.60">
    <property type="entry name" value="FAD/NAD(P)-binding domain"/>
    <property type="match status" value="1"/>
</dbReference>
<evidence type="ECO:0000256" key="7">
    <source>
        <dbReference type="ARBA" id="ARBA00023002"/>
    </source>
</evidence>
<dbReference type="InterPro" id="IPR031656">
    <property type="entry name" value="DAO_C"/>
</dbReference>
<comment type="similarity">
    <text evidence="3 9">Belongs to the FAD-dependent glycerol-3-phosphate dehydrogenase family.</text>
</comment>
<keyword evidence="5" id="KW-0319">Glycerol metabolism</keyword>
<protein>
    <recommendedName>
        <fullName evidence="9">Glycerol-3-phosphate dehydrogenase</fullName>
        <ecNumber evidence="9">1.1.5.3</ecNumber>
    </recommendedName>
</protein>
<dbReference type="InterPro" id="IPR000447">
    <property type="entry name" value="G3P_DH_FAD-dep"/>
</dbReference>
<dbReference type="InterPro" id="IPR006076">
    <property type="entry name" value="FAD-dep_OxRdtase"/>
</dbReference>
<proteinExistence type="inferred from homology"/>
<dbReference type="GO" id="GO:0004368">
    <property type="term" value="F:glycerol-3-phosphate dehydrogenase (quinone) activity"/>
    <property type="evidence" value="ECO:0007669"/>
    <property type="project" value="UniProtKB-EC"/>
</dbReference>
<evidence type="ECO:0000259" key="10">
    <source>
        <dbReference type="Pfam" id="PF01266"/>
    </source>
</evidence>
<dbReference type="OrthoDB" id="9766796at2"/>
<evidence type="ECO:0000313" key="15">
    <source>
        <dbReference type="Proteomes" id="UP000297598"/>
    </source>
</evidence>
<evidence type="ECO:0000313" key="13">
    <source>
        <dbReference type="EMBL" id="TGE17244.1"/>
    </source>
</evidence>
<name>A0A380G1G7_9STAP</name>
<dbReference type="SUPFAM" id="SSF54373">
    <property type="entry name" value="FAD-linked reductases, C-terminal domain"/>
    <property type="match status" value="1"/>
</dbReference>
<evidence type="ECO:0000313" key="14">
    <source>
        <dbReference type="Proteomes" id="UP000254047"/>
    </source>
</evidence>
<dbReference type="RefSeq" id="WP_103298803.1">
    <property type="nucleotide sequence ID" value="NZ_AP040368.1"/>
</dbReference>
<dbReference type="Gene3D" id="3.30.9.10">
    <property type="entry name" value="D-Amino Acid Oxidase, subunit A, domain 2"/>
    <property type="match status" value="1"/>
</dbReference>
<sequence length="557" mass="62900">MALSTLNREVIKKNLQDTEYDVVIIGGGITGAGIALDASQRGMKVALVEMQDFAQGTSSRSTKLVHGGLRYLKQAQIKVVAETGRERAIVYENGPHVTTPEWMLLPMHKGGTFGKFTTNLGLMMYDRLARVKKYERKKMLTKKQTLDKEPLVKKDGLKGGGYYVEYRTDDARLTIEVMKRAEENGAEIINHTKSTNFLYDSKSKVNGIEVQDQLTGDIYQIKAKKVINASGPWVDEVRRKDYTRNNKQLRLTKGVHVVIDQSKFPLGQAVYFDTEKDGRMIFAIPREGKAYVGTTDTFYDNDKAKPLTTQEDRDYLIDAINYMFPDVNVKDEDIESTWAGVRPLILEDGKDPSEISRKDEIWEGKSGLLTIAGGKLTGYRHMALEIVDLLAKRLKQEHGLKFGECATKNTPISGGDVGGSKNFEKYVERKVEEGKAIGLKEDVARRLASKYGSNIDKLYNIAQIAKDKDLKLPLELYVQLVYSVQNEMVYKPTDFLVRRTGKLYFNINEVKQYKDAVIEELSNLLNYTQGQVNEYTKEVNVAIEEATHGNEQLAVKK</sequence>
<dbReference type="Proteomes" id="UP000254047">
    <property type="component" value="Unassembled WGS sequence"/>
</dbReference>
<dbReference type="SUPFAM" id="SSF51905">
    <property type="entry name" value="FAD/NAD(P)-binding domain"/>
    <property type="match status" value="1"/>
</dbReference>
<dbReference type="InterPro" id="IPR038299">
    <property type="entry name" value="DAO_C_sf"/>
</dbReference>
<evidence type="ECO:0000259" key="11">
    <source>
        <dbReference type="Pfam" id="PF16901"/>
    </source>
</evidence>
<dbReference type="InterPro" id="IPR036188">
    <property type="entry name" value="FAD/NAD-bd_sf"/>
</dbReference>
<accession>A0A380G1G7</accession>
<evidence type="ECO:0000256" key="4">
    <source>
        <dbReference type="ARBA" id="ARBA00022630"/>
    </source>
</evidence>
<dbReference type="GO" id="GO:0046168">
    <property type="term" value="P:glycerol-3-phosphate catabolic process"/>
    <property type="evidence" value="ECO:0007669"/>
    <property type="project" value="TreeGrafter"/>
</dbReference>
<evidence type="ECO:0000256" key="2">
    <source>
        <dbReference type="ARBA" id="ARBA00004977"/>
    </source>
</evidence>
<reference evidence="12 14" key="1">
    <citation type="submission" date="2018-06" db="EMBL/GenBank/DDBJ databases">
        <authorList>
            <consortium name="Pathogen Informatics"/>
            <person name="Doyle S."/>
        </authorList>
    </citation>
    <scope>NUCLEOTIDE SEQUENCE [LARGE SCALE GENOMIC DNA]</scope>
    <source>
        <strain evidence="12 14">NCTC13830</strain>
    </source>
</reference>
<dbReference type="AlphaFoldDB" id="A0A380G1G7"/>
<dbReference type="UniPathway" id="UPA00618">
    <property type="reaction ID" value="UER00674"/>
</dbReference>
<comment type="cofactor">
    <cofactor evidence="1 9">
        <name>FAD</name>
        <dbReference type="ChEBI" id="CHEBI:57692"/>
    </cofactor>
</comment>
<dbReference type="PROSITE" id="PS00977">
    <property type="entry name" value="FAD_G3PDH_1"/>
    <property type="match status" value="1"/>
</dbReference>
<dbReference type="GO" id="GO:0019563">
    <property type="term" value="P:glycerol catabolic process"/>
    <property type="evidence" value="ECO:0007669"/>
    <property type="project" value="UniProtKB-UniPathway"/>
</dbReference>
<dbReference type="EC" id="1.1.5.3" evidence="9"/>
<feature type="domain" description="FAD dependent oxidoreductase" evidence="10">
    <location>
        <begin position="21"/>
        <end position="376"/>
    </location>
</feature>
<evidence type="ECO:0000256" key="9">
    <source>
        <dbReference type="RuleBase" id="RU361217"/>
    </source>
</evidence>
<feature type="domain" description="Alpha-glycerophosphate oxidase C-terminal" evidence="11">
    <location>
        <begin position="405"/>
        <end position="529"/>
    </location>
</feature>
<dbReference type="GO" id="GO:0009331">
    <property type="term" value="C:glycerol-3-phosphate dehydrogenase (FAD) complex"/>
    <property type="evidence" value="ECO:0007669"/>
    <property type="project" value="UniProtKB-UniRule"/>
</dbReference>
<dbReference type="PANTHER" id="PTHR11985">
    <property type="entry name" value="GLYCEROL-3-PHOSPHATE DEHYDROGENASE"/>
    <property type="match status" value="1"/>
</dbReference>
<keyword evidence="15" id="KW-1185">Reference proteome</keyword>
<dbReference type="EMBL" id="SRLS01000009">
    <property type="protein sequence ID" value="TGE17244.1"/>
    <property type="molecule type" value="Genomic_DNA"/>
</dbReference>
<evidence type="ECO:0000256" key="1">
    <source>
        <dbReference type="ARBA" id="ARBA00001974"/>
    </source>
</evidence>
<dbReference type="Pfam" id="PF16901">
    <property type="entry name" value="DAO_C"/>
    <property type="match status" value="1"/>
</dbReference>
<keyword evidence="4 9" id="KW-0285">Flavoprotein</keyword>
<gene>
    <name evidence="12" type="primary">glpD</name>
    <name evidence="13" type="ORF">BJR09_06910</name>
    <name evidence="12" type="ORF">NCTC13830_01748</name>
</gene>
<accession>A0A5F1B3U0</accession>
<comment type="catalytic activity">
    <reaction evidence="8 9">
        <text>a quinone + sn-glycerol 3-phosphate = dihydroxyacetone phosphate + a quinol</text>
        <dbReference type="Rhea" id="RHEA:18977"/>
        <dbReference type="ChEBI" id="CHEBI:24646"/>
        <dbReference type="ChEBI" id="CHEBI:57597"/>
        <dbReference type="ChEBI" id="CHEBI:57642"/>
        <dbReference type="ChEBI" id="CHEBI:132124"/>
        <dbReference type="EC" id="1.1.5.3"/>
    </reaction>
</comment>
<evidence type="ECO:0000256" key="5">
    <source>
        <dbReference type="ARBA" id="ARBA00022798"/>
    </source>
</evidence>
<comment type="pathway">
    <text evidence="2">Polyol metabolism; glycerol degradation via glycerol kinase pathway; glycerone phosphate from sn-glycerol 3-phosphate (aerobic route): step 1/1.</text>
</comment>
<dbReference type="Pfam" id="PF01266">
    <property type="entry name" value="DAO"/>
    <property type="match status" value="1"/>
</dbReference>
<dbReference type="PANTHER" id="PTHR11985:SF35">
    <property type="entry name" value="ANAEROBIC GLYCEROL-3-PHOSPHATE DEHYDROGENASE SUBUNIT A"/>
    <property type="match status" value="1"/>
</dbReference>
<dbReference type="PRINTS" id="PR01001">
    <property type="entry name" value="FADG3PDH"/>
</dbReference>
<evidence type="ECO:0000256" key="3">
    <source>
        <dbReference type="ARBA" id="ARBA00007330"/>
    </source>
</evidence>
<dbReference type="PROSITE" id="PS00978">
    <property type="entry name" value="FAD_G3PDH_2"/>
    <property type="match status" value="1"/>
</dbReference>
<dbReference type="EMBL" id="UHDO01000001">
    <property type="protein sequence ID" value="SUM44347.1"/>
    <property type="molecule type" value="Genomic_DNA"/>
</dbReference>
<evidence type="ECO:0000313" key="12">
    <source>
        <dbReference type="EMBL" id="SUM44347.1"/>
    </source>
</evidence>
<organism evidence="12 14">
    <name type="scientific">Staphylococcus petrasii</name>
    <dbReference type="NCBI Taxonomy" id="1276936"/>
    <lineage>
        <taxon>Bacteria</taxon>
        <taxon>Bacillati</taxon>
        <taxon>Bacillota</taxon>
        <taxon>Bacilli</taxon>
        <taxon>Bacillales</taxon>
        <taxon>Staphylococcaceae</taxon>
        <taxon>Staphylococcus</taxon>
    </lineage>
</organism>
<keyword evidence="7 9" id="KW-0560">Oxidoreductase</keyword>
<dbReference type="GeneID" id="48902354"/>
<dbReference type="Gene3D" id="1.10.8.870">
    <property type="entry name" value="Alpha-glycerophosphate oxidase, cap domain"/>
    <property type="match status" value="1"/>
</dbReference>
<evidence type="ECO:0000256" key="6">
    <source>
        <dbReference type="ARBA" id="ARBA00022827"/>
    </source>
</evidence>
<keyword evidence="6" id="KW-0274">FAD</keyword>